<dbReference type="EnsemblMetazoa" id="CJA12736.1">
    <property type="protein sequence ID" value="CJA12736.1"/>
    <property type="gene ID" value="WBGene00131940"/>
</dbReference>
<accession>A0A8R1HV34</accession>
<feature type="signal peptide" evidence="1">
    <location>
        <begin position="1"/>
        <end position="16"/>
    </location>
</feature>
<protein>
    <submittedName>
        <fullName evidence="2">Uncharacterized protein</fullName>
    </submittedName>
</protein>
<evidence type="ECO:0000313" key="2">
    <source>
        <dbReference type="EnsemblMetazoa" id="CJA12736.1"/>
    </source>
</evidence>
<evidence type="ECO:0000313" key="3">
    <source>
        <dbReference type="Proteomes" id="UP000005237"/>
    </source>
</evidence>
<dbReference type="Proteomes" id="UP000005237">
    <property type="component" value="Unassembled WGS sequence"/>
</dbReference>
<evidence type="ECO:0000256" key="1">
    <source>
        <dbReference type="SAM" id="SignalP"/>
    </source>
</evidence>
<proteinExistence type="predicted"/>
<reference evidence="2" key="2">
    <citation type="submission" date="2022-06" db="UniProtKB">
        <authorList>
            <consortium name="EnsemblMetazoa"/>
        </authorList>
    </citation>
    <scope>IDENTIFICATION</scope>
    <source>
        <strain evidence="2">DF5081</strain>
    </source>
</reference>
<feature type="chain" id="PRO_5035894793" evidence="1">
    <location>
        <begin position="17"/>
        <end position="88"/>
    </location>
</feature>
<dbReference type="AlphaFoldDB" id="A0A8R1HV34"/>
<keyword evidence="1" id="KW-0732">Signal</keyword>
<keyword evidence="3" id="KW-1185">Reference proteome</keyword>
<organism evidence="2 3">
    <name type="scientific">Caenorhabditis japonica</name>
    <dbReference type="NCBI Taxonomy" id="281687"/>
    <lineage>
        <taxon>Eukaryota</taxon>
        <taxon>Metazoa</taxon>
        <taxon>Ecdysozoa</taxon>
        <taxon>Nematoda</taxon>
        <taxon>Chromadorea</taxon>
        <taxon>Rhabditida</taxon>
        <taxon>Rhabditina</taxon>
        <taxon>Rhabditomorpha</taxon>
        <taxon>Rhabditoidea</taxon>
        <taxon>Rhabditidae</taxon>
        <taxon>Peloderinae</taxon>
        <taxon>Caenorhabditis</taxon>
    </lineage>
</organism>
<name>A0A8R1HV34_CAEJA</name>
<sequence length="88" mass="10161">MKFVLLLCALVAAVFGIYVDNTAEFRLPYPGYNRVYDEFDHPCTHRHCRYGNGWYSYENTFWPVYGTPYVSNDAPAQTAYGSAVQNYN</sequence>
<reference evidence="3" key="1">
    <citation type="submission" date="2010-08" db="EMBL/GenBank/DDBJ databases">
        <authorList>
            <consortium name="Caenorhabditis japonica Sequencing Consortium"/>
            <person name="Wilson R.K."/>
        </authorList>
    </citation>
    <scope>NUCLEOTIDE SEQUENCE [LARGE SCALE GENOMIC DNA]</scope>
    <source>
        <strain evidence="3">DF5081</strain>
    </source>
</reference>